<evidence type="ECO:0000259" key="5">
    <source>
        <dbReference type="Pfam" id="PF08281"/>
    </source>
</evidence>
<dbReference type="STRING" id="53406.SAMN05421553_5098"/>
<evidence type="ECO:0000313" key="7">
    <source>
        <dbReference type="Proteomes" id="UP000242849"/>
    </source>
</evidence>
<reference evidence="7" key="1">
    <citation type="submission" date="2016-10" db="EMBL/GenBank/DDBJ databases">
        <authorList>
            <person name="Varghese N."/>
            <person name="Submissions S."/>
        </authorList>
    </citation>
    <scope>NUCLEOTIDE SEQUENCE [LARGE SCALE GENOMIC DNA]</scope>
    <source>
        <strain evidence="7">DSM 12111</strain>
    </source>
</reference>
<dbReference type="InterPro" id="IPR039425">
    <property type="entry name" value="RNA_pol_sigma-70-like"/>
</dbReference>
<evidence type="ECO:0000256" key="3">
    <source>
        <dbReference type="ARBA" id="ARBA00023082"/>
    </source>
</evidence>
<evidence type="ECO:0000313" key="6">
    <source>
        <dbReference type="EMBL" id="SEE77962.1"/>
    </source>
</evidence>
<accession>A0A1H5LLN8</accession>
<dbReference type="InterPro" id="IPR014284">
    <property type="entry name" value="RNA_pol_sigma-70_dom"/>
</dbReference>
<dbReference type="InterPro" id="IPR036388">
    <property type="entry name" value="WH-like_DNA-bd_sf"/>
</dbReference>
<gene>
    <name evidence="6" type="ORF">SAMN05421553_5098</name>
</gene>
<dbReference type="AlphaFoldDB" id="A0A1H5LLN8"/>
<organism evidence="6 7">
    <name type="scientific">Pseudomonas anguilliseptica</name>
    <dbReference type="NCBI Taxonomy" id="53406"/>
    <lineage>
        <taxon>Bacteria</taxon>
        <taxon>Pseudomonadati</taxon>
        <taxon>Pseudomonadota</taxon>
        <taxon>Gammaproteobacteria</taxon>
        <taxon>Pseudomonadales</taxon>
        <taxon>Pseudomonadaceae</taxon>
        <taxon>Pseudomonas</taxon>
    </lineage>
</organism>
<evidence type="ECO:0000256" key="2">
    <source>
        <dbReference type="ARBA" id="ARBA00023015"/>
    </source>
</evidence>
<dbReference type="SUPFAM" id="SSF88659">
    <property type="entry name" value="Sigma3 and sigma4 domains of RNA polymerase sigma factors"/>
    <property type="match status" value="1"/>
</dbReference>
<dbReference type="InterPro" id="IPR013325">
    <property type="entry name" value="RNA_pol_sigma_r2"/>
</dbReference>
<keyword evidence="3" id="KW-0731">Sigma factor</keyword>
<dbReference type="InterPro" id="IPR013324">
    <property type="entry name" value="RNA_pol_sigma_r3/r4-like"/>
</dbReference>
<evidence type="ECO:0000256" key="4">
    <source>
        <dbReference type="ARBA" id="ARBA00023163"/>
    </source>
</evidence>
<dbReference type="Gene3D" id="1.10.1740.10">
    <property type="match status" value="1"/>
</dbReference>
<dbReference type="GO" id="GO:0006352">
    <property type="term" value="P:DNA-templated transcription initiation"/>
    <property type="evidence" value="ECO:0007669"/>
    <property type="project" value="InterPro"/>
</dbReference>
<dbReference type="SUPFAM" id="SSF88946">
    <property type="entry name" value="Sigma2 domain of RNA polymerase sigma factors"/>
    <property type="match status" value="1"/>
</dbReference>
<dbReference type="Proteomes" id="UP000242849">
    <property type="component" value="Unassembled WGS sequence"/>
</dbReference>
<protein>
    <submittedName>
        <fullName evidence="6">RNA polymerase sigma-70 factor, ECF subfamily</fullName>
    </submittedName>
</protein>
<proteinExistence type="inferred from homology"/>
<dbReference type="InterPro" id="IPR013249">
    <property type="entry name" value="RNA_pol_sigma70_r4_t2"/>
</dbReference>
<dbReference type="NCBIfam" id="TIGR02937">
    <property type="entry name" value="sigma70-ECF"/>
    <property type="match status" value="1"/>
</dbReference>
<keyword evidence="7" id="KW-1185">Reference proteome</keyword>
<dbReference type="PANTHER" id="PTHR43133:SF63">
    <property type="entry name" value="RNA POLYMERASE SIGMA FACTOR FECI-RELATED"/>
    <property type="match status" value="1"/>
</dbReference>
<dbReference type="PANTHER" id="PTHR43133">
    <property type="entry name" value="RNA POLYMERASE ECF-TYPE SIGMA FACTO"/>
    <property type="match status" value="1"/>
</dbReference>
<dbReference type="GO" id="GO:0016987">
    <property type="term" value="F:sigma factor activity"/>
    <property type="evidence" value="ECO:0007669"/>
    <property type="project" value="UniProtKB-KW"/>
</dbReference>
<name>A0A1H5LLN8_PSEAG</name>
<comment type="similarity">
    <text evidence="1">Belongs to the sigma-70 factor family. ECF subfamily.</text>
</comment>
<dbReference type="EMBL" id="FNSC01000002">
    <property type="protein sequence ID" value="SEE77962.1"/>
    <property type="molecule type" value="Genomic_DNA"/>
</dbReference>
<sequence>MQRILIYICTNNHAYKARPLPHASAKPSLITTLARHYDELVDSVRRRFGDRQAAREVVHDVCAQLLESPGKEAVRVPLALLHKITHDRAISHYRSERRRQSWVDVQAELNEVLCNAPSPERRHAAADELERLCVAIAELPPRCQQVFVMHKIHELPQQQVAEQLGISLKAVEKHLKLGMTKCLARLGYTKACI</sequence>
<evidence type="ECO:0000256" key="1">
    <source>
        <dbReference type="ARBA" id="ARBA00010641"/>
    </source>
</evidence>
<dbReference type="Gene3D" id="1.10.10.10">
    <property type="entry name" value="Winged helix-like DNA-binding domain superfamily/Winged helix DNA-binding domain"/>
    <property type="match status" value="1"/>
</dbReference>
<feature type="domain" description="RNA polymerase sigma factor 70 region 4 type 2" evidence="5">
    <location>
        <begin position="135"/>
        <end position="182"/>
    </location>
</feature>
<keyword evidence="4" id="KW-0804">Transcription</keyword>
<keyword evidence="2" id="KW-0805">Transcription regulation</keyword>
<dbReference type="GO" id="GO:0003677">
    <property type="term" value="F:DNA binding"/>
    <property type="evidence" value="ECO:0007669"/>
    <property type="project" value="InterPro"/>
</dbReference>
<dbReference type="Pfam" id="PF08281">
    <property type="entry name" value="Sigma70_r4_2"/>
    <property type="match status" value="1"/>
</dbReference>